<reference evidence="13" key="1">
    <citation type="journal article" date="2021" name="Nat. Commun.">
        <title>Genetic determinants of endophytism in the Arabidopsis root mycobiome.</title>
        <authorList>
            <person name="Mesny F."/>
            <person name="Miyauchi S."/>
            <person name="Thiergart T."/>
            <person name="Pickel B."/>
            <person name="Atanasova L."/>
            <person name="Karlsson M."/>
            <person name="Huettel B."/>
            <person name="Barry K.W."/>
            <person name="Haridas S."/>
            <person name="Chen C."/>
            <person name="Bauer D."/>
            <person name="Andreopoulos W."/>
            <person name="Pangilinan J."/>
            <person name="LaButti K."/>
            <person name="Riley R."/>
            <person name="Lipzen A."/>
            <person name="Clum A."/>
            <person name="Drula E."/>
            <person name="Henrissat B."/>
            <person name="Kohler A."/>
            <person name="Grigoriev I.V."/>
            <person name="Martin F.M."/>
            <person name="Hacquard S."/>
        </authorList>
    </citation>
    <scope>NUCLEOTIDE SEQUENCE</scope>
    <source>
        <strain evidence="13">MPI-CAGE-AT-0147</strain>
    </source>
</reference>
<dbReference type="GO" id="GO:0051026">
    <property type="term" value="P:chiasma assembly"/>
    <property type="evidence" value="ECO:0007669"/>
    <property type="project" value="TreeGrafter"/>
</dbReference>
<dbReference type="AlphaFoldDB" id="A0A9P9EGG0"/>
<keyword evidence="4" id="KW-0158">Chromosome</keyword>
<dbReference type="InterPro" id="IPR045076">
    <property type="entry name" value="MutS"/>
</dbReference>
<dbReference type="PANTHER" id="PTHR11361:SF20">
    <property type="entry name" value="MUTS PROTEIN HOMOLOG 5"/>
    <property type="match status" value="1"/>
</dbReference>
<dbReference type="EMBL" id="JAGMUV010000013">
    <property type="protein sequence ID" value="KAH7136641.1"/>
    <property type="molecule type" value="Genomic_DNA"/>
</dbReference>
<dbReference type="InterPro" id="IPR036187">
    <property type="entry name" value="DNA_mismatch_repair_MutS_sf"/>
</dbReference>
<dbReference type="InterPro" id="IPR027417">
    <property type="entry name" value="P-loop_NTPase"/>
</dbReference>
<evidence type="ECO:0000313" key="13">
    <source>
        <dbReference type="EMBL" id="KAH7136641.1"/>
    </source>
</evidence>
<keyword evidence="14" id="KW-1185">Reference proteome</keyword>
<gene>
    <name evidence="13" type="ORF">EDB81DRAFT_725717</name>
</gene>
<dbReference type="Pfam" id="PF05192">
    <property type="entry name" value="MutS_III"/>
    <property type="match status" value="1"/>
</dbReference>
<evidence type="ECO:0000256" key="10">
    <source>
        <dbReference type="ARBA" id="ARBA00073549"/>
    </source>
</evidence>
<evidence type="ECO:0000256" key="4">
    <source>
        <dbReference type="ARBA" id="ARBA00022454"/>
    </source>
</evidence>
<keyword evidence="9" id="KW-0469">Meiosis</keyword>
<evidence type="ECO:0000256" key="9">
    <source>
        <dbReference type="ARBA" id="ARBA00023254"/>
    </source>
</evidence>
<dbReference type="CDD" id="cd03281">
    <property type="entry name" value="ABC_MSH5_euk"/>
    <property type="match status" value="1"/>
</dbReference>
<keyword evidence="7" id="KW-0238">DNA-binding</keyword>
<accession>A0A9P9EGG0</accession>
<dbReference type="SUPFAM" id="SSF52540">
    <property type="entry name" value="P-loop containing nucleoside triphosphate hydrolases"/>
    <property type="match status" value="1"/>
</dbReference>
<dbReference type="SUPFAM" id="SSF48334">
    <property type="entry name" value="DNA repair protein MutS, domain III"/>
    <property type="match status" value="1"/>
</dbReference>
<organism evidence="13 14">
    <name type="scientific">Dactylonectria macrodidyma</name>
    <dbReference type="NCBI Taxonomy" id="307937"/>
    <lineage>
        <taxon>Eukaryota</taxon>
        <taxon>Fungi</taxon>
        <taxon>Dikarya</taxon>
        <taxon>Ascomycota</taxon>
        <taxon>Pezizomycotina</taxon>
        <taxon>Sordariomycetes</taxon>
        <taxon>Hypocreomycetidae</taxon>
        <taxon>Hypocreales</taxon>
        <taxon>Nectriaceae</taxon>
        <taxon>Dactylonectria</taxon>
    </lineage>
</organism>
<evidence type="ECO:0000256" key="3">
    <source>
        <dbReference type="ARBA" id="ARBA00006271"/>
    </source>
</evidence>
<evidence type="ECO:0000256" key="5">
    <source>
        <dbReference type="ARBA" id="ARBA00022741"/>
    </source>
</evidence>
<evidence type="ECO:0000256" key="2">
    <source>
        <dbReference type="ARBA" id="ARBA00004286"/>
    </source>
</evidence>
<evidence type="ECO:0000256" key="7">
    <source>
        <dbReference type="ARBA" id="ARBA00023125"/>
    </source>
</evidence>
<evidence type="ECO:0000256" key="8">
    <source>
        <dbReference type="ARBA" id="ARBA00023242"/>
    </source>
</evidence>
<dbReference type="SMART" id="SM00533">
    <property type="entry name" value="MUTSd"/>
    <property type="match status" value="1"/>
</dbReference>
<evidence type="ECO:0000256" key="6">
    <source>
        <dbReference type="ARBA" id="ARBA00022840"/>
    </source>
</evidence>
<comment type="similarity">
    <text evidence="3">Belongs to the DNA mismatch repair MutS family.</text>
</comment>
<evidence type="ECO:0000313" key="14">
    <source>
        <dbReference type="Proteomes" id="UP000738349"/>
    </source>
</evidence>
<dbReference type="Gene3D" id="1.10.1420.10">
    <property type="match status" value="1"/>
</dbReference>
<dbReference type="GO" id="GO:0005694">
    <property type="term" value="C:chromosome"/>
    <property type="evidence" value="ECO:0007669"/>
    <property type="project" value="UniProtKB-SubCell"/>
</dbReference>
<dbReference type="InterPro" id="IPR007696">
    <property type="entry name" value="DNA_mismatch_repair_MutS_core"/>
</dbReference>
<dbReference type="GO" id="GO:0006298">
    <property type="term" value="P:mismatch repair"/>
    <property type="evidence" value="ECO:0007669"/>
    <property type="project" value="InterPro"/>
</dbReference>
<protein>
    <recommendedName>
        <fullName evidence="10">DNA mismatch repair protein MSH5</fullName>
    </recommendedName>
    <alternativeName>
        <fullName evidence="11">MutS protein homolog 5</fullName>
    </alternativeName>
</protein>
<evidence type="ECO:0000256" key="11">
    <source>
        <dbReference type="ARBA" id="ARBA00077470"/>
    </source>
</evidence>
<dbReference type="Pfam" id="PF00488">
    <property type="entry name" value="MutS_V"/>
    <property type="match status" value="1"/>
</dbReference>
<feature type="domain" description="DNA mismatch repair proteins mutS family" evidence="12">
    <location>
        <begin position="650"/>
        <end position="666"/>
    </location>
</feature>
<keyword evidence="6" id="KW-0067">ATP-binding</keyword>
<dbReference type="InterPro" id="IPR000432">
    <property type="entry name" value="DNA_mismatch_repair_MutS_C"/>
</dbReference>
<dbReference type="OrthoDB" id="29596at2759"/>
<dbReference type="SMART" id="SM00534">
    <property type="entry name" value="MUTSac"/>
    <property type="match status" value="1"/>
</dbReference>
<dbReference type="Gene3D" id="3.40.50.300">
    <property type="entry name" value="P-loop containing nucleotide triphosphate hydrolases"/>
    <property type="match status" value="1"/>
</dbReference>
<keyword evidence="8" id="KW-0539">Nucleus</keyword>
<dbReference type="GO" id="GO:0140664">
    <property type="term" value="F:ATP-dependent DNA damage sensor activity"/>
    <property type="evidence" value="ECO:0007669"/>
    <property type="project" value="InterPro"/>
</dbReference>
<keyword evidence="5" id="KW-0547">Nucleotide-binding</keyword>
<dbReference type="GO" id="GO:0005634">
    <property type="term" value="C:nucleus"/>
    <property type="evidence" value="ECO:0007669"/>
    <property type="project" value="UniProtKB-SubCell"/>
</dbReference>
<dbReference type="Proteomes" id="UP000738349">
    <property type="component" value="Unassembled WGS sequence"/>
</dbReference>
<dbReference type="PANTHER" id="PTHR11361">
    <property type="entry name" value="DNA MISMATCH REPAIR PROTEIN MUTS FAMILY MEMBER"/>
    <property type="match status" value="1"/>
</dbReference>
<evidence type="ECO:0000259" key="12">
    <source>
        <dbReference type="PROSITE" id="PS00486"/>
    </source>
</evidence>
<proteinExistence type="inferred from homology"/>
<comment type="subcellular location">
    <subcellularLocation>
        <location evidence="2">Chromosome</location>
    </subcellularLocation>
    <subcellularLocation>
        <location evidence="1">Nucleus</location>
    </subcellularLocation>
</comment>
<sequence>MAIDIREKNTIGCAYFTTAEGILQLAEDIPMANMDIAEQFLIHVQPTTLLISARAPQDFQRFLEKQCSSLDEATSHGVIFRGLQSSQFSLDSAHERLLNLQPGHSRSVKAIFSSGIDNSSLDGGVGQAEGHLLQESRVFKSLRCGGSINISSHVSVGCAGAVLGDLHRRRSVGFLPDGQVAGAVFRVQSIKMFSLSAYMFVSADDLLSLQLIQTELHPNSQALGTNPNKDSAKESLSVYGLFHYLACTPQGRAQLRQLFLRPVLDMGVIGERQRTISALLQPDNADNLAQITSLLRKIRNIKTTFIQLRKGIEYPTASQSFDKGVWATIQNFTAQALGLREAVASLNACSSLEIIGKSKSRHRSSVKAGVDSQLDALKRRYDGMDSFLTEVVNHMNRELPEWACQYVRSCIFLPQIGFLTVVEPNPDTGNGRYEGEGTASGMWEKLFEAEGAVCYKNRYMRELDEEYGDMYCQIGEIEIIHGLANRILEHEDVLVTSSDICGEFDAIMALALGADKYGWRAPKIVEESVLQIEGGRHPLQELVVPSFVPNDCHLASGDFNDSPEDMEMPQALVLTGPNHSGKSVYLKQVAIIVYLAHLGSFVPATQATIGLTDKILTCMSTRESISGAESAFARDLKQAALSTRCSTSRSLILLDEFGKGTNADDGSGLLTAVLDHFMALGLHSPRLLVATHYHEIFEGGYLREHKGICLAHFDVRVDWNAPQAEDQVKYLFSLAYGHNTSSFGGKCAALNGVPSGVVERADAIALLLAQNEDLGAICTRLSSQEEHQLDMAERTARRFLGEIFGEGSRDLGREKGKSVKSALEDLLSQ</sequence>
<dbReference type="FunFam" id="3.40.50.300:FF:001067">
    <property type="entry name" value="DNA mismatch repair protein MSH5"/>
    <property type="match status" value="1"/>
</dbReference>
<evidence type="ECO:0000256" key="1">
    <source>
        <dbReference type="ARBA" id="ARBA00004123"/>
    </source>
</evidence>
<name>A0A9P9EGG0_9HYPO</name>
<dbReference type="GO" id="GO:0005524">
    <property type="term" value="F:ATP binding"/>
    <property type="evidence" value="ECO:0007669"/>
    <property type="project" value="UniProtKB-KW"/>
</dbReference>
<comment type="caution">
    <text evidence="13">The sequence shown here is derived from an EMBL/GenBank/DDBJ whole genome shotgun (WGS) entry which is preliminary data.</text>
</comment>
<dbReference type="PROSITE" id="PS00486">
    <property type="entry name" value="DNA_MISMATCH_REPAIR_2"/>
    <property type="match status" value="1"/>
</dbReference>
<dbReference type="GO" id="GO:0030983">
    <property type="term" value="F:mismatched DNA binding"/>
    <property type="evidence" value="ECO:0007669"/>
    <property type="project" value="InterPro"/>
</dbReference>